<comment type="caution">
    <text evidence="2">The sequence shown here is derived from an EMBL/GenBank/DDBJ whole genome shotgun (WGS) entry which is preliminary data.</text>
</comment>
<reference evidence="2 3" key="1">
    <citation type="journal article" date="2018" name="Sci. Rep.">
        <title>Genomic signatures of local adaptation to the degree of environmental predictability in rotifers.</title>
        <authorList>
            <person name="Franch-Gras L."/>
            <person name="Hahn C."/>
            <person name="Garcia-Roger E.M."/>
            <person name="Carmona M.J."/>
            <person name="Serra M."/>
            <person name="Gomez A."/>
        </authorList>
    </citation>
    <scope>NUCLEOTIDE SEQUENCE [LARGE SCALE GENOMIC DNA]</scope>
    <source>
        <strain evidence="2">HYR1</strain>
    </source>
</reference>
<protein>
    <submittedName>
        <fullName evidence="2">Uncharacterized protein</fullName>
    </submittedName>
</protein>
<proteinExistence type="predicted"/>
<dbReference type="Proteomes" id="UP000276133">
    <property type="component" value="Unassembled WGS sequence"/>
</dbReference>
<evidence type="ECO:0000256" key="1">
    <source>
        <dbReference type="SAM" id="Coils"/>
    </source>
</evidence>
<evidence type="ECO:0000313" key="3">
    <source>
        <dbReference type="Proteomes" id="UP000276133"/>
    </source>
</evidence>
<keyword evidence="1" id="KW-0175">Coiled coil</keyword>
<gene>
    <name evidence="2" type="ORF">BpHYR1_004507</name>
</gene>
<evidence type="ECO:0000313" key="2">
    <source>
        <dbReference type="EMBL" id="RNA35768.1"/>
    </source>
</evidence>
<organism evidence="2 3">
    <name type="scientific">Brachionus plicatilis</name>
    <name type="common">Marine rotifer</name>
    <name type="synonym">Brachionus muelleri</name>
    <dbReference type="NCBI Taxonomy" id="10195"/>
    <lineage>
        <taxon>Eukaryota</taxon>
        <taxon>Metazoa</taxon>
        <taxon>Spiralia</taxon>
        <taxon>Gnathifera</taxon>
        <taxon>Rotifera</taxon>
        <taxon>Eurotatoria</taxon>
        <taxon>Monogononta</taxon>
        <taxon>Pseudotrocha</taxon>
        <taxon>Ploima</taxon>
        <taxon>Brachionidae</taxon>
        <taxon>Brachionus</taxon>
    </lineage>
</organism>
<feature type="coiled-coil region" evidence="1">
    <location>
        <begin position="128"/>
        <end position="167"/>
    </location>
</feature>
<sequence>MNNQLKFYFFVFLINEKIYFWKKNLALFNENQSTNSLNQQNFNRLNTIENRSSLNHLNIGRNPKLVETSSLRSFNSSYGDSSSLLSLNVALNSDSHGQETSLVDKQNNSHIAENYLLLERLNQRQRQKQLLQSKKDLHRQQLNELKHKQLNLEQKFIQAKNRELESDSQINFPFNNMSNNNDRISPSSENKLFMDTNLCKKPQSFQKSNTFSNETINFFFDPNQNLYTFPMGKSTDLLVVQESINEKNSNKQMIFIFENTFNLEN</sequence>
<name>A0A3M7SJR6_BRAPC</name>
<dbReference type="AlphaFoldDB" id="A0A3M7SJR6"/>
<keyword evidence="3" id="KW-1185">Reference proteome</keyword>
<dbReference type="EMBL" id="REGN01001287">
    <property type="protein sequence ID" value="RNA35768.1"/>
    <property type="molecule type" value="Genomic_DNA"/>
</dbReference>
<accession>A0A3M7SJR6</accession>